<comment type="caution">
    <text evidence="3">The sequence shown here is derived from an EMBL/GenBank/DDBJ whole genome shotgun (WGS) entry which is preliminary data.</text>
</comment>
<accession>A0A6N7VS88</accession>
<sequence>MGRAWLHSKKSLLLAWKAVRETVSPAGWLVIFLAVAGLSCGMTFGWAELIAAGAASSVLLLLSLPFLVGHKGYDVSLIVEKDRVTVGQDLPATVRVTNIRRSPALPGTIELPVGAGMVELPIPFLSSKAVTDRKIDISTSRRGIIDVGPPHVSTGDPLGLLRRERTWPDKHRVYIHPLTTVLPHSASGYVRDLEGSPSAKLINDDLAFHAIREYAVGDSRRQIHWKSTAKTGQLMVRQFEETRRSEMLVVLDVQEGGYQDNEEFELAVSVAASLGLRGLRDGRNLSIAMGQEAPPFASEEVRGLVHLSTLTPLSMLDGFSGVKCLQRVASFPYVVAQAAENADSVSIALLVVGSAVTTGEIRNAALSMPVGIPILTVICDLSAEPTVRRLGDLNVMTVGLLEDLRHLMSRGALE</sequence>
<evidence type="ECO:0000313" key="3">
    <source>
        <dbReference type="EMBL" id="MSS83820.1"/>
    </source>
</evidence>
<reference evidence="3 4" key="1">
    <citation type="submission" date="2019-08" db="EMBL/GenBank/DDBJ databases">
        <title>In-depth cultivation of the pig gut microbiome towards novel bacterial diversity and tailored functional studies.</title>
        <authorList>
            <person name="Wylensek D."/>
            <person name="Hitch T.C.A."/>
            <person name="Clavel T."/>
        </authorList>
    </citation>
    <scope>NUCLEOTIDE SEQUENCE [LARGE SCALE GENOMIC DNA]</scope>
    <source>
        <strain evidence="3 4">WB03_NA08</strain>
    </source>
</reference>
<feature type="domain" description="DUF58" evidence="2">
    <location>
        <begin position="211"/>
        <end position="292"/>
    </location>
</feature>
<evidence type="ECO:0000256" key="1">
    <source>
        <dbReference type="SAM" id="Phobius"/>
    </source>
</evidence>
<keyword evidence="4" id="KW-1185">Reference proteome</keyword>
<feature type="transmembrane region" description="Helical" evidence="1">
    <location>
        <begin position="26"/>
        <end position="44"/>
    </location>
</feature>
<name>A0A6N7VS88_9ACTO</name>
<dbReference type="AlphaFoldDB" id="A0A6N7VS88"/>
<gene>
    <name evidence="3" type="ORF">FYJ24_03400</name>
</gene>
<dbReference type="Pfam" id="PF01882">
    <property type="entry name" value="DUF58"/>
    <property type="match status" value="1"/>
</dbReference>
<dbReference type="PANTHER" id="PTHR34351:SF1">
    <property type="entry name" value="SLR1927 PROTEIN"/>
    <property type="match status" value="1"/>
</dbReference>
<organism evidence="3 4">
    <name type="scientific">Scrofimicrobium canadense</name>
    <dbReference type="NCBI Taxonomy" id="2652290"/>
    <lineage>
        <taxon>Bacteria</taxon>
        <taxon>Bacillati</taxon>
        <taxon>Actinomycetota</taxon>
        <taxon>Actinomycetes</taxon>
        <taxon>Actinomycetales</taxon>
        <taxon>Actinomycetaceae</taxon>
        <taxon>Scrofimicrobium</taxon>
    </lineage>
</organism>
<protein>
    <submittedName>
        <fullName evidence="3">DUF58 domain-containing protein</fullName>
    </submittedName>
</protein>
<dbReference type="InterPro" id="IPR002881">
    <property type="entry name" value="DUF58"/>
</dbReference>
<dbReference type="PANTHER" id="PTHR34351">
    <property type="entry name" value="SLR1927 PROTEIN-RELATED"/>
    <property type="match status" value="1"/>
</dbReference>
<dbReference type="EMBL" id="VULO01000003">
    <property type="protein sequence ID" value="MSS83820.1"/>
    <property type="molecule type" value="Genomic_DNA"/>
</dbReference>
<dbReference type="Proteomes" id="UP000470875">
    <property type="component" value="Unassembled WGS sequence"/>
</dbReference>
<keyword evidence="1" id="KW-1133">Transmembrane helix</keyword>
<evidence type="ECO:0000313" key="4">
    <source>
        <dbReference type="Proteomes" id="UP000470875"/>
    </source>
</evidence>
<keyword evidence="1" id="KW-0472">Membrane</keyword>
<keyword evidence="1" id="KW-0812">Transmembrane</keyword>
<proteinExistence type="predicted"/>
<evidence type="ECO:0000259" key="2">
    <source>
        <dbReference type="Pfam" id="PF01882"/>
    </source>
</evidence>